<dbReference type="SUPFAM" id="SSF51269">
    <property type="entry name" value="AFP III-like domain"/>
    <property type="match status" value="1"/>
</dbReference>
<dbReference type="Pfam" id="PF03102">
    <property type="entry name" value="NeuB"/>
    <property type="match status" value="1"/>
</dbReference>
<comment type="caution">
    <text evidence="2">The sequence shown here is derived from an EMBL/GenBank/DDBJ whole genome shotgun (WGS) entry which is preliminary data.</text>
</comment>
<evidence type="ECO:0000259" key="1">
    <source>
        <dbReference type="PROSITE" id="PS50844"/>
    </source>
</evidence>
<evidence type="ECO:0000313" key="3">
    <source>
        <dbReference type="Proteomes" id="UP000320876"/>
    </source>
</evidence>
<dbReference type="Proteomes" id="UP000320876">
    <property type="component" value="Unassembled WGS sequence"/>
</dbReference>
<dbReference type="GO" id="GO:0047444">
    <property type="term" value="F:N-acylneuraminate-9-phosphate synthase activity"/>
    <property type="evidence" value="ECO:0007669"/>
    <property type="project" value="TreeGrafter"/>
</dbReference>
<dbReference type="InterPro" id="IPR013974">
    <property type="entry name" value="SAF"/>
</dbReference>
<feature type="domain" description="AFP-like" evidence="1">
    <location>
        <begin position="297"/>
        <end position="352"/>
    </location>
</feature>
<dbReference type="Pfam" id="PF08666">
    <property type="entry name" value="SAF"/>
    <property type="match status" value="1"/>
</dbReference>
<sequence length="352" mass="37778">MSNRRGVRIGARTIGPEHAPFVIAEMSGNHNGEFDRALAIVDAVAGAGAHALKLQTYRADTITIDVDTPEFRITNENSPWHGENLYALYDRAHTPWEWHEPIFRRAREHGLEVFSSPFDPTAVDLLESLDTAAYKIASSEIVDLPLIELCARTGKPLIISTGKASVAEIDAAVTTAREAGNDQLIVLGCTASYPAPPEESNLRALPVLAEAFDVLVGLSDHTPGIGVPLASVPLGACAIEKHVTMSRKDGGVDSAFSLEPTELAALVTESERGWQALGETGIGPKPSERAGLRIRRSLYVVRDVRAGEPVTEHNVRSIRPAGGLPPADLATVLGRTFRADAPRGTPLTWDLV</sequence>
<gene>
    <name evidence="2" type="ORF">FB471_3972</name>
</gene>
<dbReference type="SMART" id="SM00858">
    <property type="entry name" value="SAF"/>
    <property type="match status" value="1"/>
</dbReference>
<dbReference type="PROSITE" id="PS50844">
    <property type="entry name" value="AFP_LIKE"/>
    <property type="match status" value="1"/>
</dbReference>
<dbReference type="NCBIfam" id="TIGR03586">
    <property type="entry name" value="PseI"/>
    <property type="match status" value="1"/>
</dbReference>
<keyword evidence="3" id="KW-1185">Reference proteome</keyword>
<dbReference type="OrthoDB" id="9814210at2"/>
<dbReference type="InterPro" id="IPR036732">
    <property type="entry name" value="AFP_Neu5c_C_sf"/>
</dbReference>
<evidence type="ECO:0000313" key="2">
    <source>
        <dbReference type="EMBL" id="TQJ04190.1"/>
    </source>
</evidence>
<dbReference type="InterPro" id="IPR013785">
    <property type="entry name" value="Aldolase_TIM"/>
</dbReference>
<dbReference type="CDD" id="cd11615">
    <property type="entry name" value="SAF_NeuB_like"/>
    <property type="match status" value="1"/>
</dbReference>
<dbReference type="GO" id="GO:0016051">
    <property type="term" value="P:carbohydrate biosynthetic process"/>
    <property type="evidence" value="ECO:0007669"/>
    <property type="project" value="InterPro"/>
</dbReference>
<dbReference type="InterPro" id="IPR006190">
    <property type="entry name" value="SAF_AFP_Neu5Ac"/>
</dbReference>
<dbReference type="AlphaFoldDB" id="A0A542DM71"/>
<proteinExistence type="predicted"/>
<dbReference type="Gene3D" id="3.20.20.70">
    <property type="entry name" value="Aldolase class I"/>
    <property type="match status" value="1"/>
</dbReference>
<dbReference type="PANTHER" id="PTHR42966">
    <property type="entry name" value="N-ACETYLNEURAMINATE SYNTHASE"/>
    <property type="match status" value="1"/>
</dbReference>
<dbReference type="PANTHER" id="PTHR42966:SF2">
    <property type="entry name" value="PSEUDAMINIC ACID SYNTHASE"/>
    <property type="match status" value="1"/>
</dbReference>
<organism evidence="2 3">
    <name type="scientific">Amycolatopsis cihanbeyliensis</name>
    <dbReference type="NCBI Taxonomy" id="1128664"/>
    <lineage>
        <taxon>Bacteria</taxon>
        <taxon>Bacillati</taxon>
        <taxon>Actinomycetota</taxon>
        <taxon>Actinomycetes</taxon>
        <taxon>Pseudonocardiales</taxon>
        <taxon>Pseudonocardiaceae</taxon>
        <taxon>Amycolatopsis</taxon>
    </lineage>
</organism>
<dbReference type="EMBL" id="VFML01000001">
    <property type="protein sequence ID" value="TQJ04190.1"/>
    <property type="molecule type" value="Genomic_DNA"/>
</dbReference>
<dbReference type="InterPro" id="IPR057736">
    <property type="entry name" value="SAF_PseI/NeuA/NeuB"/>
</dbReference>
<protein>
    <submittedName>
        <fullName evidence="2">N-acetylneuraminate synthase</fullName>
    </submittedName>
</protein>
<accession>A0A542DM71</accession>
<dbReference type="InterPro" id="IPR051690">
    <property type="entry name" value="PseI-like"/>
</dbReference>
<dbReference type="InterPro" id="IPR020030">
    <property type="entry name" value="Pseudaminic_synth_PseI"/>
</dbReference>
<name>A0A542DM71_AMYCI</name>
<dbReference type="Gene3D" id="3.90.1210.10">
    <property type="entry name" value="Antifreeze-like/N-acetylneuraminic acid synthase C-terminal domain"/>
    <property type="match status" value="1"/>
</dbReference>
<dbReference type="SUPFAM" id="SSF51569">
    <property type="entry name" value="Aldolase"/>
    <property type="match status" value="1"/>
</dbReference>
<reference evidence="2 3" key="1">
    <citation type="submission" date="2019-06" db="EMBL/GenBank/DDBJ databases">
        <title>Sequencing the genomes of 1000 actinobacteria strains.</title>
        <authorList>
            <person name="Klenk H.-P."/>
        </authorList>
    </citation>
    <scope>NUCLEOTIDE SEQUENCE [LARGE SCALE GENOMIC DNA]</scope>
    <source>
        <strain evidence="2 3">DSM 45679</strain>
    </source>
</reference>
<dbReference type="RefSeq" id="WP_141999902.1">
    <property type="nucleotide sequence ID" value="NZ_VFML01000001.1"/>
</dbReference>
<dbReference type="InterPro" id="IPR013132">
    <property type="entry name" value="PseI/NeuA/B-like_N"/>
</dbReference>